<comment type="subcellular location">
    <subcellularLocation>
        <location evidence="1">Membrane</location>
    </subcellularLocation>
</comment>
<keyword evidence="3 6" id="KW-1133">Transmembrane helix</keyword>
<evidence type="ECO:0000256" key="1">
    <source>
        <dbReference type="ARBA" id="ARBA00004370"/>
    </source>
</evidence>
<dbReference type="STRING" id="121290.APY04_2551"/>
<feature type="transmembrane region" description="Helical" evidence="6">
    <location>
        <begin position="183"/>
        <end position="206"/>
    </location>
</feature>
<feature type="transmembrane region" description="Helical" evidence="6">
    <location>
        <begin position="118"/>
        <end position="139"/>
    </location>
</feature>
<reference evidence="8 9" key="1">
    <citation type="submission" date="2015-10" db="EMBL/GenBank/DDBJ databases">
        <title>Transcriptomic analysis of a linuron degrading triple-species bacterial consortium.</title>
        <authorList>
            <person name="Albers P."/>
        </authorList>
    </citation>
    <scope>NUCLEOTIDE SEQUENCE [LARGE SCALE GENOMIC DNA]</scope>
    <source>
        <strain evidence="8 9">WDL6</strain>
    </source>
</reference>
<accession>A0A120CUK2</accession>
<keyword evidence="4 6" id="KW-0472">Membrane</keyword>
<proteinExistence type="predicted"/>
<dbReference type="GO" id="GO:0008610">
    <property type="term" value="P:lipid biosynthetic process"/>
    <property type="evidence" value="ECO:0007669"/>
    <property type="project" value="InterPro"/>
</dbReference>
<dbReference type="AlphaFoldDB" id="A0A120CUK2"/>
<dbReference type="RefSeq" id="WP_068463098.1">
    <property type="nucleotide sequence ID" value="NZ_JAEFBX010000001.1"/>
</dbReference>
<dbReference type="GO" id="GO:0016491">
    <property type="term" value="F:oxidoreductase activity"/>
    <property type="evidence" value="ECO:0007669"/>
    <property type="project" value="InterPro"/>
</dbReference>
<gene>
    <name evidence="8" type="ORF">APY04_2551</name>
</gene>
<feature type="domain" description="Fatty acid hydroxylase" evidence="7">
    <location>
        <begin position="123"/>
        <end position="256"/>
    </location>
</feature>
<evidence type="ECO:0000313" key="9">
    <source>
        <dbReference type="Proteomes" id="UP000059074"/>
    </source>
</evidence>
<feature type="region of interest" description="Disordered" evidence="5">
    <location>
        <begin position="299"/>
        <end position="322"/>
    </location>
</feature>
<evidence type="ECO:0000256" key="2">
    <source>
        <dbReference type="ARBA" id="ARBA00022692"/>
    </source>
</evidence>
<keyword evidence="9" id="KW-1185">Reference proteome</keyword>
<dbReference type="GO" id="GO:0005506">
    <property type="term" value="F:iron ion binding"/>
    <property type="evidence" value="ECO:0007669"/>
    <property type="project" value="InterPro"/>
</dbReference>
<evidence type="ECO:0000256" key="6">
    <source>
        <dbReference type="SAM" id="Phobius"/>
    </source>
</evidence>
<dbReference type="InterPro" id="IPR050307">
    <property type="entry name" value="Sterol_Desaturase_Related"/>
</dbReference>
<evidence type="ECO:0000256" key="3">
    <source>
        <dbReference type="ARBA" id="ARBA00022989"/>
    </source>
</evidence>
<evidence type="ECO:0000256" key="5">
    <source>
        <dbReference type="SAM" id="MobiDB-lite"/>
    </source>
</evidence>
<dbReference type="InterPro" id="IPR006694">
    <property type="entry name" value="Fatty_acid_hydroxylase"/>
</dbReference>
<feature type="transmembrane region" description="Helical" evidence="6">
    <location>
        <begin position="40"/>
        <end position="58"/>
    </location>
</feature>
<dbReference type="Proteomes" id="UP000059074">
    <property type="component" value="Unassembled WGS sequence"/>
</dbReference>
<organism evidence="8 9">
    <name type="scientific">Hyphomicrobium sulfonivorans</name>
    <dbReference type="NCBI Taxonomy" id="121290"/>
    <lineage>
        <taxon>Bacteria</taxon>
        <taxon>Pseudomonadati</taxon>
        <taxon>Pseudomonadota</taxon>
        <taxon>Alphaproteobacteria</taxon>
        <taxon>Hyphomicrobiales</taxon>
        <taxon>Hyphomicrobiaceae</taxon>
        <taxon>Hyphomicrobium</taxon>
    </lineage>
</organism>
<dbReference type="Pfam" id="PF04116">
    <property type="entry name" value="FA_hydroxylase"/>
    <property type="match status" value="1"/>
</dbReference>
<feature type="transmembrane region" description="Helical" evidence="6">
    <location>
        <begin position="7"/>
        <end position="28"/>
    </location>
</feature>
<protein>
    <recommendedName>
        <fullName evidence="7">Fatty acid hydroxylase domain-containing protein</fullName>
    </recommendedName>
</protein>
<dbReference type="GO" id="GO:0016020">
    <property type="term" value="C:membrane"/>
    <property type="evidence" value="ECO:0007669"/>
    <property type="project" value="UniProtKB-SubCell"/>
</dbReference>
<dbReference type="PATRIC" id="fig|121290.4.peg.454"/>
<name>A0A120CUK2_HYPSL</name>
<evidence type="ECO:0000259" key="7">
    <source>
        <dbReference type="Pfam" id="PF04116"/>
    </source>
</evidence>
<feature type="transmembrane region" description="Helical" evidence="6">
    <location>
        <begin position="92"/>
        <end position="112"/>
    </location>
</feature>
<dbReference type="OrthoDB" id="9770329at2"/>
<dbReference type="EMBL" id="LMTR01000073">
    <property type="protein sequence ID" value="KWT66355.1"/>
    <property type="molecule type" value="Genomic_DNA"/>
</dbReference>
<keyword evidence="2 6" id="KW-0812">Transmembrane</keyword>
<evidence type="ECO:0000256" key="4">
    <source>
        <dbReference type="ARBA" id="ARBA00023136"/>
    </source>
</evidence>
<comment type="caution">
    <text evidence="8">The sequence shown here is derived from an EMBL/GenBank/DDBJ whole genome shotgun (WGS) entry which is preliminary data.</text>
</comment>
<evidence type="ECO:0000313" key="8">
    <source>
        <dbReference type="EMBL" id="KWT66355.1"/>
    </source>
</evidence>
<sequence length="322" mass="36631">MSALRAIVRYGYAPFMMLGLIGAAYWVVTELVIARDNVWAYLWLAPLLGLAYAVAFASEKTAPFFDEWNDHEAHGDAPTNFIHLIVYEMQSINGVLLIPLIVWLFPFNAEIWPTQWPLWAQLLMAYLVSDFVFMFMHYLSHRFSVLWRLHAVHHGVGRLYGFNGVMRHPAHQALDMIVGSMPLVIMGMPIPVAVLLGFAISITLIVQHSNVDARLGPLQKHFSIGRIHHLHHVNWGTEGDCNFGLLLTCWDRMLGTFHEKPPREIKASDLGVDEIPNFPKSYIEQFLLPLVYKPGQGEPERYKKAAQETPAQEARRLVNPAE</sequence>
<dbReference type="PANTHER" id="PTHR11863">
    <property type="entry name" value="STEROL DESATURASE"/>
    <property type="match status" value="1"/>
</dbReference>